<dbReference type="RefSeq" id="WP_311559758.1">
    <property type="nucleotide sequence ID" value="NZ_JAVREJ010000028.1"/>
</dbReference>
<evidence type="ECO:0000313" key="4">
    <source>
        <dbReference type="Proteomes" id="UP001183202"/>
    </source>
</evidence>
<dbReference type="PRINTS" id="PR01438">
    <property type="entry name" value="UNVRSLSTRESS"/>
</dbReference>
<sequence>MPLPIVTGYEDTPAGHDALVLGAQLARLTGVRAVVASVYPEDGRGITAVARDPRWRERTETVARERFARARAKIDAHGYGEVEPEFRWLGPANAHTALADHADKVGAEFLVVGSTGHGLAGRLAPGGTVQRLLPTATCPVAVAPRGHRHFATARMTAVSVAYDGSPEAERAAAVATRLARRSGAALRFVAVAETPEQRPAAQTAALRGLACAPVDIDALADVVDGPIVSTLANLPERTDLLVIGARGYRFMRRILLGGVIGALVRAAHYPVVVVPG</sequence>
<evidence type="ECO:0000256" key="1">
    <source>
        <dbReference type="ARBA" id="ARBA00008791"/>
    </source>
</evidence>
<organism evidence="3 4">
    <name type="scientific">Pseudonocardia charpentierae</name>
    <dbReference type="NCBI Taxonomy" id="3075545"/>
    <lineage>
        <taxon>Bacteria</taxon>
        <taxon>Bacillati</taxon>
        <taxon>Actinomycetota</taxon>
        <taxon>Actinomycetes</taxon>
        <taxon>Pseudonocardiales</taxon>
        <taxon>Pseudonocardiaceae</taxon>
        <taxon>Pseudonocardia</taxon>
    </lineage>
</organism>
<dbReference type="PANTHER" id="PTHR46268:SF6">
    <property type="entry name" value="UNIVERSAL STRESS PROTEIN UP12"/>
    <property type="match status" value="1"/>
</dbReference>
<reference evidence="4" key="1">
    <citation type="submission" date="2023-07" db="EMBL/GenBank/DDBJ databases">
        <title>30 novel species of actinomycetes from the DSMZ collection.</title>
        <authorList>
            <person name="Nouioui I."/>
        </authorList>
    </citation>
    <scope>NUCLEOTIDE SEQUENCE [LARGE SCALE GENOMIC DNA]</scope>
    <source>
        <strain evidence="4">DSM 45834</strain>
    </source>
</reference>
<dbReference type="InterPro" id="IPR006016">
    <property type="entry name" value="UspA"/>
</dbReference>
<comment type="caution">
    <text evidence="3">The sequence shown here is derived from an EMBL/GenBank/DDBJ whole genome shotgun (WGS) entry which is preliminary data.</text>
</comment>
<protein>
    <submittedName>
        <fullName evidence="3">Universal stress protein</fullName>
    </submittedName>
</protein>
<feature type="domain" description="UspA" evidence="2">
    <location>
        <begin position="4"/>
        <end position="143"/>
    </location>
</feature>
<dbReference type="Gene3D" id="3.40.50.12370">
    <property type="match status" value="1"/>
</dbReference>
<keyword evidence="4" id="KW-1185">Reference proteome</keyword>
<evidence type="ECO:0000313" key="3">
    <source>
        <dbReference type="EMBL" id="MDT0353246.1"/>
    </source>
</evidence>
<dbReference type="Pfam" id="PF00582">
    <property type="entry name" value="Usp"/>
    <property type="match status" value="2"/>
</dbReference>
<dbReference type="Proteomes" id="UP001183202">
    <property type="component" value="Unassembled WGS sequence"/>
</dbReference>
<proteinExistence type="inferred from homology"/>
<comment type="similarity">
    <text evidence="1">Belongs to the universal stress protein A family.</text>
</comment>
<dbReference type="InterPro" id="IPR006015">
    <property type="entry name" value="Universal_stress_UspA"/>
</dbReference>
<name>A0ABU2NH11_9PSEU</name>
<dbReference type="PANTHER" id="PTHR46268">
    <property type="entry name" value="STRESS RESPONSE PROTEIN NHAX"/>
    <property type="match status" value="1"/>
</dbReference>
<accession>A0ABU2NH11</accession>
<dbReference type="EMBL" id="JAVREJ010000028">
    <property type="protein sequence ID" value="MDT0353246.1"/>
    <property type="molecule type" value="Genomic_DNA"/>
</dbReference>
<dbReference type="SUPFAM" id="SSF52402">
    <property type="entry name" value="Adenine nucleotide alpha hydrolases-like"/>
    <property type="match status" value="2"/>
</dbReference>
<evidence type="ECO:0000259" key="2">
    <source>
        <dbReference type="Pfam" id="PF00582"/>
    </source>
</evidence>
<gene>
    <name evidence="3" type="ORF">RM445_27410</name>
</gene>
<dbReference type="CDD" id="cd00293">
    <property type="entry name" value="USP-like"/>
    <property type="match status" value="2"/>
</dbReference>
<feature type="domain" description="UspA" evidence="2">
    <location>
        <begin position="158"/>
        <end position="275"/>
    </location>
</feature>